<dbReference type="EMBL" id="MSTQ01000001">
    <property type="protein sequence ID" value="OLU05789.1"/>
    <property type="molecule type" value="Genomic_DNA"/>
</dbReference>
<dbReference type="RefSeq" id="WP_075944457.1">
    <property type="nucleotide sequence ID" value="NZ_LT629709.1"/>
</dbReference>
<dbReference type="AlphaFoldDB" id="A0A1H0UJ35"/>
<dbReference type="Proteomes" id="UP000460142">
    <property type="component" value="Unassembled WGS sequence"/>
</dbReference>
<keyword evidence="4" id="KW-1185">Reference proteome</keyword>
<reference evidence="4" key="2">
    <citation type="submission" date="2017-01" db="EMBL/GenBank/DDBJ databases">
        <authorList>
            <person name="Poblete-Castro I."/>
        </authorList>
    </citation>
    <scope>NUCLEOTIDE SEQUENCE [LARGE SCALE GENOMIC DNA]</scope>
    <source>
        <strain evidence="4">DSM 18361 / CCUG 53116 / MT1</strain>
    </source>
</reference>
<dbReference type="EMBL" id="VZPS01000001">
    <property type="protein sequence ID" value="KAB0488300.1"/>
    <property type="molecule type" value="Genomic_DNA"/>
</dbReference>
<gene>
    <name evidence="2" type="ORF">BVK86_00005</name>
    <name evidence="1" type="ORF">F7R15_00005</name>
    <name evidence="3" type="ORF">SAMN04490202_5442</name>
</gene>
<dbReference type="Proteomes" id="UP000186756">
    <property type="component" value="Unassembled WGS sequence"/>
</dbReference>
<organism evidence="3 5">
    <name type="scientific">Pseudomonas reinekei</name>
    <dbReference type="NCBI Taxonomy" id="395598"/>
    <lineage>
        <taxon>Bacteria</taxon>
        <taxon>Pseudomonadati</taxon>
        <taxon>Pseudomonadota</taxon>
        <taxon>Gammaproteobacteria</taxon>
        <taxon>Pseudomonadales</taxon>
        <taxon>Pseudomonadaceae</taxon>
        <taxon>Pseudomonas</taxon>
    </lineage>
</organism>
<proteinExistence type="predicted"/>
<evidence type="ECO:0000313" key="4">
    <source>
        <dbReference type="Proteomes" id="UP000186756"/>
    </source>
</evidence>
<reference evidence="1 6" key="4">
    <citation type="submission" date="2019-09" db="EMBL/GenBank/DDBJ databases">
        <title>Draft genome sequences of 48 bacterial type strains from the CCUG.</title>
        <authorList>
            <person name="Tunovic T."/>
            <person name="Pineiro-Iglesias B."/>
            <person name="Unosson C."/>
            <person name="Inganas E."/>
            <person name="Ohlen M."/>
            <person name="Cardew S."/>
            <person name="Jensie-Markopoulos S."/>
            <person name="Salva-Serra F."/>
            <person name="Jaen-Luchoro D."/>
            <person name="Karlsson R."/>
            <person name="Svensson-Stadler L."/>
            <person name="Chun J."/>
            <person name="Moore E."/>
        </authorList>
    </citation>
    <scope>NUCLEOTIDE SEQUENCE [LARGE SCALE GENOMIC DNA]</scope>
    <source>
        <strain evidence="1 6">CCUG 53116</strain>
    </source>
</reference>
<sequence length="69" mass="7648">MVTDANSALFPDHHMYTDAVDAMKRYHQAQADGISGAELESLRLLAEQRFQAVTDYQLRALGGPIEPSQ</sequence>
<evidence type="ECO:0000313" key="1">
    <source>
        <dbReference type="EMBL" id="KAB0488300.1"/>
    </source>
</evidence>
<name>A0A1H0UJ35_PSERE</name>
<protein>
    <submittedName>
        <fullName evidence="3">Uncharacterized protein</fullName>
    </submittedName>
</protein>
<dbReference type="EMBL" id="LT629709">
    <property type="protein sequence ID" value="SDP66237.1"/>
    <property type="molecule type" value="Genomic_DNA"/>
</dbReference>
<evidence type="ECO:0000313" key="2">
    <source>
        <dbReference type="EMBL" id="OLU05789.1"/>
    </source>
</evidence>
<dbReference type="Proteomes" id="UP000198549">
    <property type="component" value="Chromosome I"/>
</dbReference>
<reference evidence="3 5" key="1">
    <citation type="submission" date="2016-10" db="EMBL/GenBank/DDBJ databases">
        <authorList>
            <person name="de Groot N.N."/>
        </authorList>
    </citation>
    <scope>NUCLEOTIDE SEQUENCE [LARGE SCALE GENOMIC DNA]</scope>
    <source>
        <strain evidence="3 5">BS3776</strain>
    </source>
</reference>
<accession>A0A1H0UJ35</accession>
<evidence type="ECO:0000313" key="3">
    <source>
        <dbReference type="EMBL" id="SDP66237.1"/>
    </source>
</evidence>
<reference evidence="2" key="3">
    <citation type="submission" date="2017-01" db="EMBL/GenBank/DDBJ databases">
        <authorList>
            <person name="Mah S.A."/>
            <person name="Swanson W.J."/>
            <person name="Moy G.W."/>
            <person name="Vacquier V.D."/>
        </authorList>
    </citation>
    <scope>NUCLEOTIDE SEQUENCE [LARGE SCALE GENOMIC DNA]</scope>
    <source>
        <strain evidence="2">MT1</strain>
    </source>
</reference>
<evidence type="ECO:0000313" key="6">
    <source>
        <dbReference type="Proteomes" id="UP000460142"/>
    </source>
</evidence>
<evidence type="ECO:0000313" key="5">
    <source>
        <dbReference type="Proteomes" id="UP000198549"/>
    </source>
</evidence>
<dbReference type="OrthoDB" id="6997589at2"/>